<comment type="function">
    <text evidence="11">Required for CpsD phosphorylation. Involved in the regulation of capsular polysaccharide biosynthesis. May be part of a complex that directs the coordinated polymerization and export to the cell surface of the capsular polysaccharide.</text>
</comment>
<dbReference type="RefSeq" id="WP_089109025.1">
    <property type="nucleotide sequence ID" value="NZ_BCMF01000005.1"/>
</dbReference>
<accession>A0A1Z5IC90</accession>
<dbReference type="Pfam" id="PF13807">
    <property type="entry name" value="GNVR"/>
    <property type="match status" value="1"/>
</dbReference>
<dbReference type="GO" id="GO:0004713">
    <property type="term" value="F:protein tyrosine kinase activity"/>
    <property type="evidence" value="ECO:0007669"/>
    <property type="project" value="TreeGrafter"/>
</dbReference>
<evidence type="ECO:0000259" key="14">
    <source>
        <dbReference type="Pfam" id="PF13807"/>
    </source>
</evidence>
<evidence type="ECO:0000256" key="5">
    <source>
        <dbReference type="ARBA" id="ARBA00022475"/>
    </source>
</evidence>
<dbReference type="InterPro" id="IPR003856">
    <property type="entry name" value="LPS_length_determ_N"/>
</dbReference>
<evidence type="ECO:0000256" key="7">
    <source>
        <dbReference type="ARBA" id="ARBA00022903"/>
    </source>
</evidence>
<dbReference type="InterPro" id="IPR050445">
    <property type="entry name" value="Bact_polysacc_biosynth/exp"/>
</dbReference>
<dbReference type="GO" id="GO:0000271">
    <property type="term" value="P:polysaccharide biosynthetic process"/>
    <property type="evidence" value="ECO:0007669"/>
    <property type="project" value="UniProtKB-KW"/>
</dbReference>
<dbReference type="InterPro" id="IPR032807">
    <property type="entry name" value="GNVR"/>
</dbReference>
<protein>
    <recommendedName>
        <fullName evidence="4">Capsular polysaccharide biosynthesis protein CpsC</fullName>
    </recommendedName>
</protein>
<comment type="subcellular location">
    <subcellularLocation>
        <location evidence="1">Cell membrane</location>
        <topology evidence="1">Multi-pass membrane protein</topology>
    </subcellularLocation>
</comment>
<dbReference type="GO" id="GO:0005886">
    <property type="term" value="C:plasma membrane"/>
    <property type="evidence" value="ECO:0007669"/>
    <property type="project" value="UniProtKB-SubCell"/>
</dbReference>
<dbReference type="Proteomes" id="UP000198374">
    <property type="component" value="Unassembled WGS sequence"/>
</dbReference>
<feature type="domain" description="Polysaccharide chain length determinant N-terminal" evidence="13">
    <location>
        <begin position="4"/>
        <end position="93"/>
    </location>
</feature>
<evidence type="ECO:0000256" key="9">
    <source>
        <dbReference type="ARBA" id="ARBA00023136"/>
    </source>
</evidence>
<evidence type="ECO:0000259" key="13">
    <source>
        <dbReference type="Pfam" id="PF02706"/>
    </source>
</evidence>
<evidence type="ECO:0000256" key="12">
    <source>
        <dbReference type="SAM" id="Phobius"/>
    </source>
</evidence>
<feature type="transmembrane region" description="Helical" evidence="12">
    <location>
        <begin position="18"/>
        <end position="40"/>
    </location>
</feature>
<comment type="caution">
    <text evidence="15">The sequence shown here is derived from an EMBL/GenBank/DDBJ whole genome shotgun (WGS) entry which is preliminary data.</text>
</comment>
<comment type="similarity">
    <text evidence="3">Belongs to the CpsC/CapA family.</text>
</comment>
<dbReference type="PANTHER" id="PTHR32309:SF13">
    <property type="entry name" value="FERRIC ENTEROBACTIN TRANSPORT PROTEIN FEPE"/>
    <property type="match status" value="1"/>
</dbReference>
<evidence type="ECO:0000256" key="10">
    <source>
        <dbReference type="ARBA" id="ARBA00023169"/>
    </source>
</evidence>
<feature type="domain" description="Tyrosine-protein kinase G-rich" evidence="14">
    <location>
        <begin position="183"/>
        <end position="234"/>
    </location>
</feature>
<gene>
    <name evidence="15" type="ORF">IWT30_01182</name>
</gene>
<reference evidence="15 16" key="1">
    <citation type="submission" date="2015-11" db="EMBL/GenBank/DDBJ databases">
        <title>Draft genome sequences of new species of the genus Lactobacillus isolated from orchardgrass silage.</title>
        <authorList>
            <person name="Tohno M."/>
            <person name="Tanizawa Y."/>
            <person name="Arita M."/>
        </authorList>
    </citation>
    <scope>NUCLEOTIDE SEQUENCE [LARGE SCALE GENOMIC DNA]</scope>
    <source>
        <strain evidence="15 16">IWT30</strain>
    </source>
</reference>
<evidence type="ECO:0000256" key="6">
    <source>
        <dbReference type="ARBA" id="ARBA00022692"/>
    </source>
</evidence>
<name>A0A1Z5IC90_9LACO</name>
<evidence type="ECO:0000256" key="2">
    <source>
        <dbReference type="ARBA" id="ARBA00005132"/>
    </source>
</evidence>
<organism evidence="15 16">
    <name type="scientific">Secundilactobacillus mixtipabuli</name>
    <dbReference type="NCBI Taxonomy" id="1435342"/>
    <lineage>
        <taxon>Bacteria</taxon>
        <taxon>Bacillati</taxon>
        <taxon>Bacillota</taxon>
        <taxon>Bacilli</taxon>
        <taxon>Lactobacillales</taxon>
        <taxon>Lactobacillaceae</taxon>
        <taxon>Secundilactobacillus</taxon>
    </lineage>
</organism>
<keyword evidence="6 12" id="KW-0812">Transmembrane</keyword>
<evidence type="ECO:0000313" key="16">
    <source>
        <dbReference type="Proteomes" id="UP000198374"/>
    </source>
</evidence>
<keyword evidence="10" id="KW-0270">Exopolysaccharide synthesis</keyword>
<keyword evidence="8 12" id="KW-1133">Transmembrane helix</keyword>
<keyword evidence="7" id="KW-0972">Capsule biogenesis/degradation</keyword>
<evidence type="ECO:0000313" key="15">
    <source>
        <dbReference type="EMBL" id="GAW99221.1"/>
    </source>
</evidence>
<evidence type="ECO:0000256" key="4">
    <source>
        <dbReference type="ARBA" id="ARBA00020739"/>
    </source>
</evidence>
<sequence length="284" mass="31171">MESTIDLKRMLGILRKHFVFIIVATIGFGLIAFAVSEFAMTPKYTATTQLLVNRKDDSNPALAAQNQQADVQMISTYKDIVTNQVILEQAQKDLANPEKLVRPATKAIYRTNAATGRKVLARAAKPAIYKSTGRAYAVTVGELKNAISLSSQQNSQVFAINVETNDPNKSAAVANEVAKVFKSKIKSMMRINNVTTVSKATPDYSKTSPNTKLIVLLGFIVGLLVGTGYAFIKELTDTSVKDDDFLQNELGLINLGHVATIKINGNKRFVKPNESQTSREFRRV</sequence>
<evidence type="ECO:0000256" key="11">
    <source>
        <dbReference type="ARBA" id="ARBA00045736"/>
    </source>
</evidence>
<comment type="pathway">
    <text evidence="2">Capsule biogenesis; capsule polysaccharide biosynthesis.</text>
</comment>
<dbReference type="AlphaFoldDB" id="A0A1Z5IC90"/>
<evidence type="ECO:0000256" key="8">
    <source>
        <dbReference type="ARBA" id="ARBA00022989"/>
    </source>
</evidence>
<evidence type="ECO:0000256" key="1">
    <source>
        <dbReference type="ARBA" id="ARBA00004651"/>
    </source>
</evidence>
<dbReference type="Pfam" id="PF02706">
    <property type="entry name" value="Wzz"/>
    <property type="match status" value="1"/>
</dbReference>
<keyword evidence="16" id="KW-1185">Reference proteome</keyword>
<keyword evidence="9 12" id="KW-0472">Membrane</keyword>
<proteinExistence type="inferred from homology"/>
<dbReference type="OrthoDB" id="2360475at2"/>
<evidence type="ECO:0000256" key="3">
    <source>
        <dbReference type="ARBA" id="ARBA00006683"/>
    </source>
</evidence>
<dbReference type="EMBL" id="BCMF01000005">
    <property type="protein sequence ID" value="GAW99221.1"/>
    <property type="molecule type" value="Genomic_DNA"/>
</dbReference>
<keyword evidence="5" id="KW-1003">Cell membrane</keyword>
<feature type="transmembrane region" description="Helical" evidence="12">
    <location>
        <begin position="213"/>
        <end position="232"/>
    </location>
</feature>
<dbReference type="PANTHER" id="PTHR32309">
    <property type="entry name" value="TYROSINE-PROTEIN KINASE"/>
    <property type="match status" value="1"/>
</dbReference>